<evidence type="ECO:0000256" key="4">
    <source>
        <dbReference type="PROSITE-ProRule" id="PRU00723"/>
    </source>
</evidence>
<feature type="zinc finger region" description="C3H1-type" evidence="4">
    <location>
        <begin position="117"/>
        <end position="144"/>
    </location>
</feature>
<keyword evidence="8" id="KW-1185">Reference proteome</keyword>
<reference evidence="7" key="2">
    <citation type="submission" date="2021-02" db="EMBL/GenBank/DDBJ databases">
        <authorList>
            <person name="Kimball J.A."/>
            <person name="Haas M.W."/>
            <person name="Macchietto M."/>
            <person name="Kono T."/>
            <person name="Duquette J."/>
            <person name="Shao M."/>
        </authorList>
    </citation>
    <scope>NUCLEOTIDE SEQUENCE</scope>
    <source>
        <tissue evidence="7">Fresh leaf tissue</tissue>
    </source>
</reference>
<comment type="caution">
    <text evidence="7">The sequence shown here is derived from an EMBL/GenBank/DDBJ whole genome shotgun (WGS) entry which is preliminary data.</text>
</comment>
<keyword evidence="1 4" id="KW-0479">Metal-binding</keyword>
<gene>
    <name evidence="7" type="ORF">GUJ93_ZPchr0005g15080</name>
</gene>
<dbReference type="SMART" id="SM00356">
    <property type="entry name" value="ZnF_C3H1"/>
    <property type="match status" value="1"/>
</dbReference>
<dbReference type="GO" id="GO:0008270">
    <property type="term" value="F:zinc ion binding"/>
    <property type="evidence" value="ECO:0007669"/>
    <property type="project" value="UniProtKB-KW"/>
</dbReference>
<feature type="compositionally biased region" description="Basic and acidic residues" evidence="5">
    <location>
        <begin position="29"/>
        <end position="38"/>
    </location>
</feature>
<dbReference type="Pfam" id="PF18044">
    <property type="entry name" value="zf-CCCH_4"/>
    <property type="match status" value="1"/>
</dbReference>
<feature type="region of interest" description="Disordered" evidence="5">
    <location>
        <begin position="1"/>
        <end position="45"/>
    </location>
</feature>
<reference evidence="7" key="1">
    <citation type="journal article" date="2021" name="bioRxiv">
        <title>Whole Genome Assembly and Annotation of Northern Wild Rice, Zizania palustris L., Supports a Whole Genome Duplication in the Zizania Genus.</title>
        <authorList>
            <person name="Haas M."/>
            <person name="Kono T."/>
            <person name="Macchietto M."/>
            <person name="Millas R."/>
            <person name="McGilp L."/>
            <person name="Shao M."/>
            <person name="Duquette J."/>
            <person name="Hirsch C.N."/>
            <person name="Kimball J."/>
        </authorList>
    </citation>
    <scope>NUCLEOTIDE SEQUENCE</scope>
    <source>
        <tissue evidence="7">Fresh leaf tissue</tissue>
    </source>
</reference>
<dbReference type="PROSITE" id="PS50103">
    <property type="entry name" value="ZF_C3H1"/>
    <property type="match status" value="1"/>
</dbReference>
<name>A0A8J5VEX6_ZIZPA</name>
<feature type="region of interest" description="Disordered" evidence="5">
    <location>
        <begin position="90"/>
        <end position="114"/>
    </location>
</feature>
<dbReference type="InterPro" id="IPR000571">
    <property type="entry name" value="Znf_CCCH"/>
</dbReference>
<evidence type="ECO:0000256" key="3">
    <source>
        <dbReference type="ARBA" id="ARBA00022833"/>
    </source>
</evidence>
<sequence>MAGAGRGAGGLPAMDEAAEAERVGVGSKRARDPPDAKDSYGFVGDIAGEKKPHSNGIFLKKAENVPVLPNIDGTSKIGGLYMHGIHGSESSPGSNALSSHHGFGSSSPGGYLKNNTRKPTKICTFYAQGRCKRGKSCTFLHEGEFFGSYNQESKEGKAGLLAPVGYGNHRGTEEGSQIQHLSNLKEPQFRSSAGSSQDELYRTLVHAYGEHSRGLTIDEHNSHMLRASHGLKIDDSLTTKPPGTKMSCLDDRGDFSRLHLDGGKRQFDVVKRDNPRDSHLSRSYLEVNPLKGSDYHYQPFDSSVSFGPHQYSKKSSAYGGADDSCDYSLVNLSLPATHHPGTLPLHNLTPGNDFSHHKDVDFNKGDSSRPMLRVSSSPQPVVESVGQLSPIKEDVWITSVPFVPSFNFPGSTSPSKRQHDPLVDGINPHNVESLNNLKSSNISCRISSQYGDKNVIREGIPEKALACHDKLARNISAKGSNAFASLVSYDRKQSFSLDGDNRAKTRERKNDATLGNEKARDFRFHLVEHVKELVKPIWKEGNLSKDAHKLIVKKSVDKVFASLDEIPDTEEAIRKYITTSGSKIEKLVMAYVDRHRTS</sequence>
<evidence type="ECO:0000259" key="6">
    <source>
        <dbReference type="PROSITE" id="PS50103"/>
    </source>
</evidence>
<evidence type="ECO:0000313" key="7">
    <source>
        <dbReference type="EMBL" id="KAG8068177.1"/>
    </source>
</evidence>
<feature type="domain" description="C3H1-type" evidence="6">
    <location>
        <begin position="117"/>
        <end position="144"/>
    </location>
</feature>
<keyword evidence="2 4" id="KW-0863">Zinc-finger</keyword>
<accession>A0A8J5VEX6</accession>
<dbReference type="PANTHER" id="PTHR36886:SF3">
    <property type="entry name" value="PROTEIN FRIGIDA-ESSENTIAL 1"/>
    <property type="match status" value="1"/>
</dbReference>
<proteinExistence type="predicted"/>
<feature type="compositionally biased region" description="Low complexity" evidence="5">
    <location>
        <begin position="98"/>
        <end position="110"/>
    </location>
</feature>
<evidence type="ECO:0000256" key="1">
    <source>
        <dbReference type="ARBA" id="ARBA00022723"/>
    </source>
</evidence>
<dbReference type="InterPro" id="IPR052650">
    <property type="entry name" value="Zinc_finger_CCCH"/>
</dbReference>
<dbReference type="OrthoDB" id="1935339at2759"/>
<dbReference type="AlphaFoldDB" id="A0A8J5VEX6"/>
<organism evidence="7 8">
    <name type="scientific">Zizania palustris</name>
    <name type="common">Northern wild rice</name>
    <dbReference type="NCBI Taxonomy" id="103762"/>
    <lineage>
        <taxon>Eukaryota</taxon>
        <taxon>Viridiplantae</taxon>
        <taxon>Streptophyta</taxon>
        <taxon>Embryophyta</taxon>
        <taxon>Tracheophyta</taxon>
        <taxon>Spermatophyta</taxon>
        <taxon>Magnoliopsida</taxon>
        <taxon>Liliopsida</taxon>
        <taxon>Poales</taxon>
        <taxon>Poaceae</taxon>
        <taxon>BOP clade</taxon>
        <taxon>Oryzoideae</taxon>
        <taxon>Oryzeae</taxon>
        <taxon>Zizaniinae</taxon>
        <taxon>Zizania</taxon>
    </lineage>
</organism>
<evidence type="ECO:0000256" key="2">
    <source>
        <dbReference type="ARBA" id="ARBA00022771"/>
    </source>
</evidence>
<evidence type="ECO:0000256" key="5">
    <source>
        <dbReference type="SAM" id="MobiDB-lite"/>
    </source>
</evidence>
<keyword evidence="3 4" id="KW-0862">Zinc</keyword>
<evidence type="ECO:0000313" key="8">
    <source>
        <dbReference type="Proteomes" id="UP000729402"/>
    </source>
</evidence>
<dbReference type="Pfam" id="PF23030">
    <property type="entry name" value="SCAF11-like_C"/>
    <property type="match status" value="1"/>
</dbReference>
<dbReference type="EMBL" id="JAAALK010000284">
    <property type="protein sequence ID" value="KAG8068177.1"/>
    <property type="molecule type" value="Genomic_DNA"/>
</dbReference>
<protein>
    <recommendedName>
        <fullName evidence="6">C3H1-type domain-containing protein</fullName>
    </recommendedName>
</protein>
<dbReference type="Proteomes" id="UP000729402">
    <property type="component" value="Unassembled WGS sequence"/>
</dbReference>
<dbReference type="InterPro" id="IPR057031">
    <property type="entry name" value="SFR19-like_C"/>
</dbReference>
<dbReference type="InterPro" id="IPR041367">
    <property type="entry name" value="Znf-CCCH_4"/>
</dbReference>
<feature type="compositionally biased region" description="Gly residues" evidence="5">
    <location>
        <begin position="1"/>
        <end position="10"/>
    </location>
</feature>
<dbReference type="PANTHER" id="PTHR36886">
    <property type="entry name" value="PROTEIN FRIGIDA-ESSENTIAL 1"/>
    <property type="match status" value="1"/>
</dbReference>